<dbReference type="PANTHER" id="PTHR22683">
    <property type="entry name" value="SPORULATION PROTEIN RELATED"/>
    <property type="match status" value="1"/>
</dbReference>
<proteinExistence type="predicted"/>
<dbReference type="Pfam" id="PF01580">
    <property type="entry name" value="FtsK_SpoIIIE"/>
    <property type="match status" value="1"/>
</dbReference>
<keyword evidence="2 3" id="KW-0067">ATP-binding</keyword>
<feature type="binding site" evidence="3">
    <location>
        <begin position="410"/>
        <end position="417"/>
    </location>
    <ligand>
        <name>ATP</name>
        <dbReference type="ChEBI" id="CHEBI:30616"/>
    </ligand>
</feature>
<dbReference type="RefSeq" id="WP_157422571.1">
    <property type="nucleotide sequence ID" value="NZ_BAAANI010000002.1"/>
</dbReference>
<sequence length="1023" mass="106805">MHPLHDEDPSALLLPLTLPQASPRPERPGFPVLATLAPVGGALALWAITGSPFSLVFAVLGPIVAVASLLDARRQARRRLRRAETDREARLDELRAEISARHDEERRAAWRQTPSPSSIVAGAARPAWTDRTPSPFVVGVGVRRSGVRVDGVPSDARDRAVLEAAARLDGAPVLAEPSTGVGYVGPIALARSAARAALVQLAGRVDPRAVSVAAPHGVEWEWVRRLPHGRRDASGPGGDDAPCIVVIDPASEQEPAANTAGTVEATGVVGTAATGRPRRASRGRSAEPFRLVVAEEVRLLPPGLATVVRLAGPRAAVVHRDGVSAQAAIEPALVGLVEANRWGDAVAGVAELLDLAGDAGIPRRVALAELPAAIDGAHARTSLAVAVGTAAGGPLVLDLVAHGPHALVAGTTGSGKSEFLLAWLTALARAYPPALVSFLLVDFKGGAAFEPIRSLPHVVGVVTDLDEGEALRAVESLRAELRQREAILADVGARDLRELGEEVPLARLVIVVDEFQAMIERFPELGAVIADIAARGRSLGVHLVLASQRPNGVVREQVSANCALRVSLRVMQRVDSLAIVGTEEAAEIPPDAPGRAVVDRGDGRPVRFQSAIADEAAVLGARVASASLARARRPWVDPLPHRIAPDELPGLLGSDDPAAGATGGAAKSGRAEAPGVVDARTDRVVPSAFGLVDEPELQRRSAAVWDPAVDGHLLVAGVQGSGRSTALEAVAAVVRARHGDSALVRLEGPRSAVWDTIEQLAHGARGSAPAPRLLVIDELDTRFRAWPDDYRALALERLEALMREGRSRGLWVAASTTQWLGVPHGLRDAFGARLLLHHATRAELMQAGGAGELWKGVEAPGSGQWRGRRVQVVDAPGAQLPSPARLATRIPPLELEPGARIALVTTSPMADAELLGSAGQAAVVLGSHADAATLGALGRRDAPVVAVGSAEAWTAHWSLLPTIRETATILVRGGASEYRALIADRTLPPLLDEGAAQLWVRPPGGATVRRTWPAVGSTTDSAV</sequence>
<keyword evidence="9" id="KW-1185">Reference proteome</keyword>
<dbReference type="InterPro" id="IPR050206">
    <property type="entry name" value="FtsK/SpoIIIE/SftA"/>
</dbReference>
<organism evidence="8 9">
    <name type="scientific">Agromyces lapidis</name>
    <dbReference type="NCBI Taxonomy" id="279574"/>
    <lineage>
        <taxon>Bacteria</taxon>
        <taxon>Bacillati</taxon>
        <taxon>Actinomycetota</taxon>
        <taxon>Actinomycetes</taxon>
        <taxon>Micrococcales</taxon>
        <taxon>Microbacteriaceae</taxon>
        <taxon>Agromyces</taxon>
    </lineage>
</organism>
<feature type="transmembrane region" description="Helical" evidence="6">
    <location>
        <begin position="30"/>
        <end position="48"/>
    </location>
</feature>
<evidence type="ECO:0000256" key="5">
    <source>
        <dbReference type="SAM" id="MobiDB-lite"/>
    </source>
</evidence>
<feature type="transmembrane region" description="Helical" evidence="6">
    <location>
        <begin position="54"/>
        <end position="72"/>
    </location>
</feature>
<name>A0ABV5SQV8_9MICO</name>
<dbReference type="InterPro" id="IPR003593">
    <property type="entry name" value="AAA+_ATPase"/>
</dbReference>
<dbReference type="InterPro" id="IPR002543">
    <property type="entry name" value="FtsK_dom"/>
</dbReference>
<keyword evidence="6" id="KW-0812">Transmembrane</keyword>
<protein>
    <submittedName>
        <fullName evidence="8">FtsK/SpoIIIE domain-containing protein</fullName>
    </submittedName>
</protein>
<feature type="region of interest" description="Disordered" evidence="5">
    <location>
        <begin position="649"/>
        <end position="675"/>
    </location>
</feature>
<evidence type="ECO:0000256" key="6">
    <source>
        <dbReference type="SAM" id="Phobius"/>
    </source>
</evidence>
<evidence type="ECO:0000256" key="2">
    <source>
        <dbReference type="ARBA" id="ARBA00022840"/>
    </source>
</evidence>
<dbReference type="PANTHER" id="PTHR22683:SF1">
    <property type="entry name" value="TYPE VII SECRETION SYSTEM PROTEIN ESSC"/>
    <property type="match status" value="1"/>
</dbReference>
<feature type="region of interest" description="Disordered" evidence="5">
    <location>
        <begin position="105"/>
        <end position="125"/>
    </location>
</feature>
<keyword evidence="4" id="KW-0175">Coiled coil</keyword>
<dbReference type="PROSITE" id="PS50901">
    <property type="entry name" value="FTSK"/>
    <property type="match status" value="1"/>
</dbReference>
<feature type="domain" description="FtsK" evidence="7">
    <location>
        <begin position="392"/>
        <end position="577"/>
    </location>
</feature>
<evidence type="ECO:0000259" key="7">
    <source>
        <dbReference type="PROSITE" id="PS50901"/>
    </source>
</evidence>
<keyword evidence="6" id="KW-1133">Transmembrane helix</keyword>
<keyword evidence="1 3" id="KW-0547">Nucleotide-binding</keyword>
<evidence type="ECO:0000313" key="9">
    <source>
        <dbReference type="Proteomes" id="UP001589667"/>
    </source>
</evidence>
<evidence type="ECO:0000256" key="4">
    <source>
        <dbReference type="SAM" id="Coils"/>
    </source>
</evidence>
<comment type="caution">
    <text evidence="8">The sequence shown here is derived from an EMBL/GenBank/DDBJ whole genome shotgun (WGS) entry which is preliminary data.</text>
</comment>
<dbReference type="Gene3D" id="3.40.50.300">
    <property type="entry name" value="P-loop containing nucleotide triphosphate hydrolases"/>
    <property type="match status" value="2"/>
</dbReference>
<dbReference type="SMART" id="SM00382">
    <property type="entry name" value="AAA"/>
    <property type="match status" value="2"/>
</dbReference>
<dbReference type="EMBL" id="JBHMBL010000002">
    <property type="protein sequence ID" value="MFB9642725.1"/>
    <property type="molecule type" value="Genomic_DNA"/>
</dbReference>
<gene>
    <name evidence="8" type="ORF">ACFFQV_10540</name>
</gene>
<keyword evidence="6" id="KW-0472">Membrane</keyword>
<feature type="coiled-coil region" evidence="4">
    <location>
        <begin position="66"/>
        <end position="97"/>
    </location>
</feature>
<accession>A0ABV5SQV8</accession>
<dbReference type="CDD" id="cd01127">
    <property type="entry name" value="TrwB_TraG_TraD_VirD4"/>
    <property type="match status" value="1"/>
</dbReference>
<dbReference type="InterPro" id="IPR027417">
    <property type="entry name" value="P-loop_NTPase"/>
</dbReference>
<reference evidence="8 9" key="1">
    <citation type="submission" date="2024-09" db="EMBL/GenBank/DDBJ databases">
        <authorList>
            <person name="Sun Q."/>
            <person name="Mori K."/>
        </authorList>
    </citation>
    <scope>NUCLEOTIDE SEQUENCE [LARGE SCALE GENOMIC DNA]</scope>
    <source>
        <strain evidence="8 9">JCM 14321</strain>
    </source>
</reference>
<evidence type="ECO:0000256" key="1">
    <source>
        <dbReference type="ARBA" id="ARBA00022741"/>
    </source>
</evidence>
<dbReference type="Proteomes" id="UP001589667">
    <property type="component" value="Unassembled WGS sequence"/>
</dbReference>
<evidence type="ECO:0000256" key="3">
    <source>
        <dbReference type="PROSITE-ProRule" id="PRU00289"/>
    </source>
</evidence>
<evidence type="ECO:0000313" key="8">
    <source>
        <dbReference type="EMBL" id="MFB9642725.1"/>
    </source>
</evidence>
<dbReference type="SUPFAM" id="SSF52540">
    <property type="entry name" value="P-loop containing nucleoside triphosphate hydrolases"/>
    <property type="match status" value="2"/>
</dbReference>
<feature type="compositionally biased region" description="Low complexity" evidence="5">
    <location>
        <begin position="658"/>
        <end position="668"/>
    </location>
</feature>